<reference evidence="3" key="3">
    <citation type="submission" date="2015-06" db="UniProtKB">
        <authorList>
            <consortium name="EnsemblProtists"/>
        </authorList>
    </citation>
    <scope>IDENTIFICATION</scope>
</reference>
<dbReference type="EMBL" id="JH993069">
    <property type="protein sequence ID" value="EKX36702.1"/>
    <property type="molecule type" value="Genomic_DNA"/>
</dbReference>
<evidence type="ECO:0000313" key="3">
    <source>
        <dbReference type="EnsemblProtists" id="EKX36702"/>
    </source>
</evidence>
<dbReference type="EnsemblProtists" id="EKX36702">
    <property type="protein sequence ID" value="EKX36702"/>
    <property type="gene ID" value="GUITHDRAFT_117128"/>
</dbReference>
<protein>
    <submittedName>
        <fullName evidence="2 3">Uncharacterized protein</fullName>
    </submittedName>
</protein>
<evidence type="ECO:0000313" key="2">
    <source>
        <dbReference type="EMBL" id="EKX36702.1"/>
    </source>
</evidence>
<accession>L1IKP2</accession>
<feature type="region of interest" description="Disordered" evidence="1">
    <location>
        <begin position="111"/>
        <end position="134"/>
    </location>
</feature>
<evidence type="ECO:0000313" key="4">
    <source>
        <dbReference type="Proteomes" id="UP000011087"/>
    </source>
</evidence>
<dbReference type="AlphaFoldDB" id="L1IKP2"/>
<dbReference type="HOGENOM" id="CLU_1900204_0_0_1"/>
<gene>
    <name evidence="2" type="ORF">GUITHDRAFT_117128</name>
</gene>
<dbReference type="GeneID" id="17293416"/>
<reference evidence="2 4" key="1">
    <citation type="journal article" date="2012" name="Nature">
        <title>Algal genomes reveal evolutionary mosaicism and the fate of nucleomorphs.</title>
        <authorList>
            <consortium name="DOE Joint Genome Institute"/>
            <person name="Curtis B.A."/>
            <person name="Tanifuji G."/>
            <person name="Burki F."/>
            <person name="Gruber A."/>
            <person name="Irimia M."/>
            <person name="Maruyama S."/>
            <person name="Arias M.C."/>
            <person name="Ball S.G."/>
            <person name="Gile G.H."/>
            <person name="Hirakawa Y."/>
            <person name="Hopkins J.F."/>
            <person name="Kuo A."/>
            <person name="Rensing S.A."/>
            <person name="Schmutz J."/>
            <person name="Symeonidi A."/>
            <person name="Elias M."/>
            <person name="Eveleigh R.J."/>
            <person name="Herman E.K."/>
            <person name="Klute M.J."/>
            <person name="Nakayama T."/>
            <person name="Obornik M."/>
            <person name="Reyes-Prieto A."/>
            <person name="Armbrust E.V."/>
            <person name="Aves S.J."/>
            <person name="Beiko R.G."/>
            <person name="Coutinho P."/>
            <person name="Dacks J.B."/>
            <person name="Durnford D.G."/>
            <person name="Fast N.M."/>
            <person name="Green B.R."/>
            <person name="Grisdale C.J."/>
            <person name="Hempel F."/>
            <person name="Henrissat B."/>
            <person name="Hoppner M.P."/>
            <person name="Ishida K."/>
            <person name="Kim E."/>
            <person name="Koreny L."/>
            <person name="Kroth P.G."/>
            <person name="Liu Y."/>
            <person name="Malik S.B."/>
            <person name="Maier U.G."/>
            <person name="McRose D."/>
            <person name="Mock T."/>
            <person name="Neilson J.A."/>
            <person name="Onodera N.T."/>
            <person name="Poole A.M."/>
            <person name="Pritham E.J."/>
            <person name="Richards T.A."/>
            <person name="Rocap G."/>
            <person name="Roy S.W."/>
            <person name="Sarai C."/>
            <person name="Schaack S."/>
            <person name="Shirato S."/>
            <person name="Slamovits C.H."/>
            <person name="Spencer D.F."/>
            <person name="Suzuki S."/>
            <person name="Worden A.Z."/>
            <person name="Zauner S."/>
            <person name="Barry K."/>
            <person name="Bell C."/>
            <person name="Bharti A.K."/>
            <person name="Crow J.A."/>
            <person name="Grimwood J."/>
            <person name="Kramer R."/>
            <person name="Lindquist E."/>
            <person name="Lucas S."/>
            <person name="Salamov A."/>
            <person name="McFadden G.I."/>
            <person name="Lane C.E."/>
            <person name="Keeling P.J."/>
            <person name="Gray M.W."/>
            <person name="Grigoriev I.V."/>
            <person name="Archibald J.M."/>
        </authorList>
    </citation>
    <scope>NUCLEOTIDE SEQUENCE</scope>
    <source>
        <strain evidence="2 4">CCMP2712</strain>
    </source>
</reference>
<evidence type="ECO:0000256" key="1">
    <source>
        <dbReference type="SAM" id="MobiDB-lite"/>
    </source>
</evidence>
<dbReference type="KEGG" id="gtt:GUITHDRAFT_117128"/>
<proteinExistence type="predicted"/>
<dbReference type="Proteomes" id="UP000011087">
    <property type="component" value="Unassembled WGS sequence"/>
</dbReference>
<feature type="region of interest" description="Disordered" evidence="1">
    <location>
        <begin position="67"/>
        <end position="91"/>
    </location>
</feature>
<dbReference type="PaxDb" id="55529-EKX36702"/>
<sequence length="134" mass="14963">MGFCSRQIALEKSFPFTLQETSALALDKRVLGRTIGRVGYGKQKGGKVLKEQNKWYRIYWQKVKSASSKTKQEQAKPACTRQRHKTSQPKLCSLTKERKTRRLDINHCKPFGQSEVAIGPPERGGGESAPAAGD</sequence>
<keyword evidence="4" id="KW-1185">Reference proteome</keyword>
<dbReference type="RefSeq" id="XP_005823682.1">
    <property type="nucleotide sequence ID" value="XM_005823625.1"/>
</dbReference>
<name>L1IKP2_GUITC</name>
<reference evidence="4" key="2">
    <citation type="submission" date="2012-11" db="EMBL/GenBank/DDBJ databases">
        <authorList>
            <person name="Kuo A."/>
            <person name="Curtis B.A."/>
            <person name="Tanifuji G."/>
            <person name="Burki F."/>
            <person name="Gruber A."/>
            <person name="Irimia M."/>
            <person name="Maruyama S."/>
            <person name="Arias M.C."/>
            <person name="Ball S.G."/>
            <person name="Gile G.H."/>
            <person name="Hirakawa Y."/>
            <person name="Hopkins J.F."/>
            <person name="Rensing S.A."/>
            <person name="Schmutz J."/>
            <person name="Symeonidi A."/>
            <person name="Elias M."/>
            <person name="Eveleigh R.J."/>
            <person name="Herman E.K."/>
            <person name="Klute M.J."/>
            <person name="Nakayama T."/>
            <person name="Obornik M."/>
            <person name="Reyes-Prieto A."/>
            <person name="Armbrust E.V."/>
            <person name="Aves S.J."/>
            <person name="Beiko R.G."/>
            <person name="Coutinho P."/>
            <person name="Dacks J.B."/>
            <person name="Durnford D.G."/>
            <person name="Fast N.M."/>
            <person name="Green B.R."/>
            <person name="Grisdale C."/>
            <person name="Hempe F."/>
            <person name="Henrissat B."/>
            <person name="Hoppner M.P."/>
            <person name="Ishida K.-I."/>
            <person name="Kim E."/>
            <person name="Koreny L."/>
            <person name="Kroth P.G."/>
            <person name="Liu Y."/>
            <person name="Malik S.-B."/>
            <person name="Maier U.G."/>
            <person name="McRose D."/>
            <person name="Mock T."/>
            <person name="Neilson J.A."/>
            <person name="Onodera N.T."/>
            <person name="Poole A.M."/>
            <person name="Pritham E.J."/>
            <person name="Richards T.A."/>
            <person name="Rocap G."/>
            <person name="Roy S.W."/>
            <person name="Sarai C."/>
            <person name="Schaack S."/>
            <person name="Shirato S."/>
            <person name="Slamovits C.H."/>
            <person name="Spencer D.F."/>
            <person name="Suzuki S."/>
            <person name="Worden A.Z."/>
            <person name="Zauner S."/>
            <person name="Barry K."/>
            <person name="Bell C."/>
            <person name="Bharti A.K."/>
            <person name="Crow J.A."/>
            <person name="Grimwood J."/>
            <person name="Kramer R."/>
            <person name="Lindquist E."/>
            <person name="Lucas S."/>
            <person name="Salamov A."/>
            <person name="McFadden G.I."/>
            <person name="Lane C.E."/>
            <person name="Keeling P.J."/>
            <person name="Gray M.W."/>
            <person name="Grigoriev I.V."/>
            <person name="Archibald J.M."/>
        </authorList>
    </citation>
    <scope>NUCLEOTIDE SEQUENCE</scope>
    <source>
        <strain evidence="4">CCMP2712</strain>
    </source>
</reference>
<organism evidence="2">
    <name type="scientific">Guillardia theta (strain CCMP2712)</name>
    <name type="common">Cryptophyte</name>
    <dbReference type="NCBI Taxonomy" id="905079"/>
    <lineage>
        <taxon>Eukaryota</taxon>
        <taxon>Cryptophyceae</taxon>
        <taxon>Pyrenomonadales</taxon>
        <taxon>Geminigeraceae</taxon>
        <taxon>Guillardia</taxon>
    </lineage>
</organism>